<feature type="compositionally biased region" description="Basic and acidic residues" evidence="1">
    <location>
        <begin position="66"/>
        <end position="76"/>
    </location>
</feature>
<accession>A0ABV8TGH4</accession>
<dbReference type="RefSeq" id="WP_381740434.1">
    <property type="nucleotide sequence ID" value="NZ_JBHSDP010000017.1"/>
</dbReference>
<proteinExistence type="predicted"/>
<dbReference type="EMBL" id="JBHSDP010000017">
    <property type="protein sequence ID" value="MFC4329768.1"/>
    <property type="molecule type" value="Genomic_DNA"/>
</dbReference>
<dbReference type="Pfam" id="PF19650">
    <property type="entry name" value="DUF6153"/>
    <property type="match status" value="1"/>
</dbReference>
<feature type="region of interest" description="Disordered" evidence="1">
    <location>
        <begin position="41"/>
        <end position="114"/>
    </location>
</feature>
<evidence type="ECO:0000256" key="2">
    <source>
        <dbReference type="SAM" id="SignalP"/>
    </source>
</evidence>
<evidence type="ECO:0000313" key="3">
    <source>
        <dbReference type="EMBL" id="MFC4329768.1"/>
    </source>
</evidence>
<organism evidence="3 4">
    <name type="scientific">Streptomyces andamanensis</name>
    <dbReference type="NCBI Taxonomy" id="1565035"/>
    <lineage>
        <taxon>Bacteria</taxon>
        <taxon>Bacillati</taxon>
        <taxon>Actinomycetota</taxon>
        <taxon>Actinomycetes</taxon>
        <taxon>Kitasatosporales</taxon>
        <taxon>Streptomycetaceae</taxon>
        <taxon>Streptomyces</taxon>
    </lineage>
</organism>
<evidence type="ECO:0000256" key="1">
    <source>
        <dbReference type="SAM" id="MobiDB-lite"/>
    </source>
</evidence>
<dbReference type="InterPro" id="IPR046151">
    <property type="entry name" value="DUF6153"/>
</dbReference>
<evidence type="ECO:0000313" key="4">
    <source>
        <dbReference type="Proteomes" id="UP001595824"/>
    </source>
</evidence>
<protein>
    <submittedName>
        <fullName evidence="3">DUF6153 family protein</fullName>
    </submittedName>
</protein>
<gene>
    <name evidence="3" type="ORF">ACFPC0_18580</name>
</gene>
<comment type="caution">
    <text evidence="3">The sequence shown here is derived from an EMBL/GenBank/DDBJ whole genome shotgun (WGS) entry which is preliminary data.</text>
</comment>
<dbReference type="Proteomes" id="UP001595824">
    <property type="component" value="Unassembled WGS sequence"/>
</dbReference>
<feature type="compositionally biased region" description="Low complexity" evidence="1">
    <location>
        <begin position="50"/>
        <end position="65"/>
    </location>
</feature>
<keyword evidence="4" id="KW-1185">Reference proteome</keyword>
<feature type="signal peptide" evidence="2">
    <location>
        <begin position="1"/>
        <end position="38"/>
    </location>
</feature>
<sequence>MTSGTRARTRSAARRARRALLVLAVLAGVLAMHGFAAAGTPAPGRHGTTAAPGRPAAHEAAAPVHRAGDSCRHLSDPDSDGMPMQHADGTCAAAGTATGYAPSAPPPAPFSAVAPPVTLPAGPVTPSADGRAPPDLAELQLLRI</sequence>
<feature type="compositionally biased region" description="Low complexity" evidence="1">
    <location>
        <begin position="92"/>
        <end position="102"/>
    </location>
</feature>
<feature type="chain" id="PRO_5045377359" evidence="2">
    <location>
        <begin position="39"/>
        <end position="144"/>
    </location>
</feature>
<reference evidence="4" key="1">
    <citation type="journal article" date="2019" name="Int. J. Syst. Evol. Microbiol.">
        <title>The Global Catalogue of Microorganisms (GCM) 10K type strain sequencing project: providing services to taxonomists for standard genome sequencing and annotation.</title>
        <authorList>
            <consortium name="The Broad Institute Genomics Platform"/>
            <consortium name="The Broad Institute Genome Sequencing Center for Infectious Disease"/>
            <person name="Wu L."/>
            <person name="Ma J."/>
        </authorList>
    </citation>
    <scope>NUCLEOTIDE SEQUENCE [LARGE SCALE GENOMIC DNA]</scope>
    <source>
        <strain evidence="4">PCU 347</strain>
    </source>
</reference>
<name>A0ABV8TGH4_9ACTN</name>
<keyword evidence="2" id="KW-0732">Signal</keyword>